<dbReference type="GO" id="GO:0005875">
    <property type="term" value="C:microtubule associated complex"/>
    <property type="evidence" value="ECO:0007669"/>
    <property type="project" value="TreeGrafter"/>
</dbReference>
<dbReference type="PROSITE" id="PS00411">
    <property type="entry name" value="KINESIN_MOTOR_1"/>
    <property type="match status" value="1"/>
</dbReference>
<evidence type="ECO:0000256" key="9">
    <source>
        <dbReference type="ARBA" id="ARBA00023004"/>
    </source>
</evidence>
<keyword evidence="14" id="KW-0206">Cytoskeleton</keyword>
<dbReference type="GO" id="GO:0046872">
    <property type="term" value="F:metal ion binding"/>
    <property type="evidence" value="ECO:0007669"/>
    <property type="project" value="UniProtKB-KW"/>
</dbReference>
<keyword evidence="9" id="KW-0408">Iron</keyword>
<keyword evidence="4" id="KW-0963">Cytoplasm</keyword>
<dbReference type="SUPFAM" id="SSF52540">
    <property type="entry name" value="P-loop containing nucleoside triphosphate hydrolases"/>
    <property type="match status" value="1"/>
</dbReference>
<name>A0AAN9Z8J0_9ORTH</name>
<dbReference type="InterPro" id="IPR027640">
    <property type="entry name" value="Kinesin-like_fam"/>
</dbReference>
<dbReference type="GO" id="GO:0007052">
    <property type="term" value="P:mitotic spindle organization"/>
    <property type="evidence" value="ECO:0007669"/>
    <property type="project" value="TreeGrafter"/>
</dbReference>
<dbReference type="GO" id="GO:0051231">
    <property type="term" value="P:spindle elongation"/>
    <property type="evidence" value="ECO:0007669"/>
    <property type="project" value="TreeGrafter"/>
</dbReference>
<keyword evidence="12" id="KW-0238">DNA-binding</keyword>
<keyword evidence="11 18" id="KW-0175">Coiled coil</keyword>
<dbReference type="GO" id="GO:0005634">
    <property type="term" value="C:nucleus"/>
    <property type="evidence" value="ECO:0007669"/>
    <property type="project" value="UniProtKB-SubCell"/>
</dbReference>
<dbReference type="GO" id="GO:0003777">
    <property type="term" value="F:microtubule motor activity"/>
    <property type="evidence" value="ECO:0007669"/>
    <property type="project" value="InterPro"/>
</dbReference>
<evidence type="ECO:0000256" key="10">
    <source>
        <dbReference type="ARBA" id="ARBA00023014"/>
    </source>
</evidence>
<gene>
    <name evidence="21" type="ORF">R5R35_000607</name>
</gene>
<dbReference type="SMART" id="SM00129">
    <property type="entry name" value="KISc"/>
    <property type="match status" value="1"/>
</dbReference>
<accession>A0AAN9Z8J0</accession>
<dbReference type="Proteomes" id="UP001378592">
    <property type="component" value="Unassembled WGS sequence"/>
</dbReference>
<dbReference type="Pfam" id="PF25764">
    <property type="entry name" value="KIF21A_4th"/>
    <property type="match status" value="1"/>
</dbReference>
<comment type="similarity">
    <text evidence="17">Belongs to the TRAFAC class myosin-kinesin ATPase superfamily. Kinesin family.</text>
</comment>
<evidence type="ECO:0000259" key="20">
    <source>
        <dbReference type="PROSITE" id="PS50067"/>
    </source>
</evidence>
<dbReference type="AlphaFoldDB" id="A0AAN9Z8J0"/>
<evidence type="ECO:0000256" key="7">
    <source>
        <dbReference type="ARBA" id="ARBA00022741"/>
    </source>
</evidence>
<evidence type="ECO:0000256" key="4">
    <source>
        <dbReference type="ARBA" id="ARBA00022490"/>
    </source>
</evidence>
<dbReference type="InterPro" id="IPR019821">
    <property type="entry name" value="Kinesin_motor_CS"/>
</dbReference>
<feature type="coiled-coil region" evidence="18">
    <location>
        <begin position="618"/>
        <end position="698"/>
    </location>
</feature>
<evidence type="ECO:0000256" key="17">
    <source>
        <dbReference type="PROSITE-ProRule" id="PRU00283"/>
    </source>
</evidence>
<feature type="domain" description="Kinesin motor" evidence="20">
    <location>
        <begin position="7"/>
        <end position="328"/>
    </location>
</feature>
<proteinExistence type="inferred from homology"/>
<evidence type="ECO:0000256" key="2">
    <source>
        <dbReference type="ARBA" id="ARBA00004123"/>
    </source>
</evidence>
<evidence type="ECO:0000256" key="1">
    <source>
        <dbReference type="ARBA" id="ARBA00001966"/>
    </source>
</evidence>
<organism evidence="21 22">
    <name type="scientific">Gryllus longicercus</name>
    <dbReference type="NCBI Taxonomy" id="2509291"/>
    <lineage>
        <taxon>Eukaryota</taxon>
        <taxon>Metazoa</taxon>
        <taxon>Ecdysozoa</taxon>
        <taxon>Arthropoda</taxon>
        <taxon>Hexapoda</taxon>
        <taxon>Insecta</taxon>
        <taxon>Pterygota</taxon>
        <taxon>Neoptera</taxon>
        <taxon>Polyneoptera</taxon>
        <taxon>Orthoptera</taxon>
        <taxon>Ensifera</taxon>
        <taxon>Gryllidea</taxon>
        <taxon>Grylloidea</taxon>
        <taxon>Gryllidae</taxon>
        <taxon>Gryllinae</taxon>
        <taxon>Gryllus</taxon>
    </lineage>
</organism>
<keyword evidence="5" id="KW-0493">Microtubule</keyword>
<protein>
    <recommendedName>
        <fullName evidence="20">Kinesin motor domain-containing protein</fullName>
    </recommendedName>
</protein>
<keyword evidence="10" id="KW-0411">Iron-sulfur</keyword>
<feature type="binding site" evidence="17">
    <location>
        <begin position="87"/>
        <end position="94"/>
    </location>
    <ligand>
        <name>ATP</name>
        <dbReference type="ChEBI" id="CHEBI:30616"/>
    </ligand>
</feature>
<dbReference type="GO" id="GO:0051536">
    <property type="term" value="F:iron-sulfur cluster binding"/>
    <property type="evidence" value="ECO:0007669"/>
    <property type="project" value="UniProtKB-KW"/>
</dbReference>
<comment type="subcellular location">
    <subcellularLocation>
        <location evidence="3">Cytoplasm</location>
        <location evidence="3">Cytoskeleton</location>
    </subcellularLocation>
    <subcellularLocation>
        <location evidence="2">Nucleus</location>
    </subcellularLocation>
</comment>
<dbReference type="PROSITE" id="PS50067">
    <property type="entry name" value="KINESIN_MOTOR_2"/>
    <property type="match status" value="1"/>
</dbReference>
<dbReference type="GO" id="GO:0003677">
    <property type="term" value="F:DNA binding"/>
    <property type="evidence" value="ECO:0007669"/>
    <property type="project" value="UniProtKB-KW"/>
</dbReference>
<evidence type="ECO:0000256" key="16">
    <source>
        <dbReference type="ARBA" id="ARBA00034078"/>
    </source>
</evidence>
<dbReference type="GO" id="GO:0005874">
    <property type="term" value="C:microtubule"/>
    <property type="evidence" value="ECO:0007669"/>
    <property type="project" value="UniProtKB-KW"/>
</dbReference>
<evidence type="ECO:0000256" key="5">
    <source>
        <dbReference type="ARBA" id="ARBA00022701"/>
    </source>
</evidence>
<evidence type="ECO:0000256" key="18">
    <source>
        <dbReference type="SAM" id="Coils"/>
    </source>
</evidence>
<dbReference type="Gene3D" id="3.40.850.10">
    <property type="entry name" value="Kinesin motor domain"/>
    <property type="match status" value="1"/>
</dbReference>
<dbReference type="GO" id="GO:0008017">
    <property type="term" value="F:microtubule binding"/>
    <property type="evidence" value="ECO:0007669"/>
    <property type="project" value="InterPro"/>
</dbReference>
<dbReference type="GO" id="GO:0005524">
    <property type="term" value="F:ATP binding"/>
    <property type="evidence" value="ECO:0007669"/>
    <property type="project" value="UniProtKB-UniRule"/>
</dbReference>
<dbReference type="PRINTS" id="PR00380">
    <property type="entry name" value="KINESINHEAVY"/>
</dbReference>
<comment type="caution">
    <text evidence="21">The sequence shown here is derived from an EMBL/GenBank/DDBJ whole genome shotgun (WGS) entry which is preliminary data.</text>
</comment>
<dbReference type="Pfam" id="PF00225">
    <property type="entry name" value="Kinesin"/>
    <property type="match status" value="1"/>
</dbReference>
<dbReference type="GO" id="GO:0005829">
    <property type="term" value="C:cytosol"/>
    <property type="evidence" value="ECO:0007669"/>
    <property type="project" value="UniProtKB-ARBA"/>
</dbReference>
<sequence>MAECQVSVQVALRVRPLVDAEVQRGCQMGLECAPDAPQVVVRGAEKAFSFNYVFGPDVDNERVYETAVKELVRHVFHGYNVTVLAYGQTGSGKTYSMGTSYSEDGSRGVIPRVVDDLFRSVTDAGDREFKITVSFMELYQEQVFDLLDPHKSSVDIREHAKGVVVPGLTEVSVHNPEETFQCLIRGSLGRTTGTTAMNTLSSRSHAIFTITVHQKSKVDQTDCKTSKFHLVDLAGSERSKKTKTSGETFKEGININRSLFALGNVISALGEECQKGHISYRDSKLTRLLQDSLGGNSMTLMIACVSPADYNLDETLSTLRYADRAKRIRNKPVVNQDPTVAHVTKLRQQIREVQIIIQNSKNAIQCPHMQLQADKNCFANKNIKLAELLNAIYFWNCILEEHIHYSHVFNKCLKTELKEINSAYDLLIKNITQIIDSNTDQENLRGKFKCFHDIQEKLNELQAEDYLNTELIVNQKSFDQKAESQSDIVANACSLHCKNVRIMDDNELEETIKQCIDICKEFVMKNKVLTFKQKLTDELKSKLNQRYDLSKDHKCIMKNLVSQVQALKKQKEELKCSLQKIKCSATSPNKEHQLAFHKDKIRELQGRVLFLLKKISELNAIIKRKEKEEQKIRVLNNELFLMKEKNNVLVKQRRNTNNQFQNMKLQSERELTKLVKLNDKAQKEVNVKEMQHEKEQKAWKRKLEEAFAVSKRLKNALDVAKSAQEKHKNRDATSKLHTWLPQELDIMCHKKDAEKSLHDLVEGNIEINQHITTLSNYLSSTTISDGQKNAAEEDLKQLTDIVSARNAQISELQQKIHDSDTENSSQTRWDSIQSLPEAKHALKYLMNTILDDRRDILHTEKKCKNVLSDIKLKEAIICDNKRRIMEENREHQQRVTCLKKENEGMIIFLKHSPELNNTKNHEETLNQMSEWERRCDQLEVKLEQEGSEHQQSSLKSETLVAPTNNSDDVNVDDSDKPFWQTTPVFKRVHKLKSCKSDKEKESLSNYTLDGSQSTKRMKKYFSHGTFSSHECKRGLSCIVHNKPEVENIQNGNSALDEVRPDKFRKSHCFNIKCLVGILSKMNDSIVETGNTSKDCKKDVQTIIQDPKTLESS</sequence>
<evidence type="ECO:0000256" key="12">
    <source>
        <dbReference type="ARBA" id="ARBA00023125"/>
    </source>
</evidence>
<comment type="cofactor">
    <cofactor evidence="16">
        <name>[2Fe-2S] cluster</name>
        <dbReference type="ChEBI" id="CHEBI:190135"/>
    </cofactor>
</comment>
<dbReference type="FunFam" id="3.40.850.10:FF:000038">
    <property type="entry name" value="chromosome-associated kinesin KIF4A"/>
    <property type="match status" value="1"/>
</dbReference>
<dbReference type="PANTHER" id="PTHR47969">
    <property type="entry name" value="CHROMOSOME-ASSOCIATED KINESIN KIF4A-RELATED"/>
    <property type="match status" value="1"/>
</dbReference>
<keyword evidence="8 17" id="KW-0067">ATP-binding</keyword>
<evidence type="ECO:0000256" key="14">
    <source>
        <dbReference type="ARBA" id="ARBA00023212"/>
    </source>
</evidence>
<comment type="cofactor">
    <cofactor evidence="1">
        <name>[4Fe-4S] cluster</name>
        <dbReference type="ChEBI" id="CHEBI:49883"/>
    </cofactor>
</comment>
<keyword evidence="6" id="KW-0479">Metal-binding</keyword>
<dbReference type="PANTHER" id="PTHR47969:SF15">
    <property type="entry name" value="CHROMOSOME-ASSOCIATED KINESIN KIF4A-RELATED"/>
    <property type="match status" value="1"/>
</dbReference>
<evidence type="ECO:0000256" key="11">
    <source>
        <dbReference type="ARBA" id="ARBA00023054"/>
    </source>
</evidence>
<evidence type="ECO:0000256" key="6">
    <source>
        <dbReference type="ARBA" id="ARBA00022723"/>
    </source>
</evidence>
<dbReference type="InterPro" id="IPR027417">
    <property type="entry name" value="P-loop_NTPase"/>
</dbReference>
<evidence type="ECO:0000256" key="3">
    <source>
        <dbReference type="ARBA" id="ARBA00004245"/>
    </source>
</evidence>
<keyword evidence="13 17" id="KW-0505">Motor protein</keyword>
<evidence type="ECO:0000256" key="15">
    <source>
        <dbReference type="ARBA" id="ARBA00023242"/>
    </source>
</evidence>
<dbReference type="CDD" id="cd01372">
    <property type="entry name" value="KISc_KIF4"/>
    <property type="match status" value="1"/>
</dbReference>
<evidence type="ECO:0000313" key="22">
    <source>
        <dbReference type="Proteomes" id="UP001378592"/>
    </source>
</evidence>
<dbReference type="InterPro" id="IPR001752">
    <property type="entry name" value="Kinesin_motor_dom"/>
</dbReference>
<dbReference type="EMBL" id="JAZDUA010000098">
    <property type="protein sequence ID" value="KAK7868201.1"/>
    <property type="molecule type" value="Genomic_DNA"/>
</dbReference>
<keyword evidence="15" id="KW-0539">Nucleus</keyword>
<feature type="region of interest" description="Disordered" evidence="19">
    <location>
        <begin position="942"/>
        <end position="974"/>
    </location>
</feature>
<keyword evidence="22" id="KW-1185">Reference proteome</keyword>
<keyword evidence="7 17" id="KW-0547">Nucleotide-binding</keyword>
<reference evidence="21 22" key="1">
    <citation type="submission" date="2024-03" db="EMBL/GenBank/DDBJ databases">
        <title>The genome assembly and annotation of the cricket Gryllus longicercus Weissman &amp; Gray.</title>
        <authorList>
            <person name="Szrajer S."/>
            <person name="Gray D."/>
            <person name="Ylla G."/>
        </authorList>
    </citation>
    <scope>NUCLEOTIDE SEQUENCE [LARGE SCALE GENOMIC DNA]</scope>
    <source>
        <strain evidence="21">DAG 2021-001</strain>
        <tissue evidence="21">Whole body minus gut</tissue>
    </source>
</reference>
<evidence type="ECO:0000313" key="21">
    <source>
        <dbReference type="EMBL" id="KAK7868201.1"/>
    </source>
</evidence>
<evidence type="ECO:0000256" key="13">
    <source>
        <dbReference type="ARBA" id="ARBA00023175"/>
    </source>
</evidence>
<evidence type="ECO:0000256" key="19">
    <source>
        <dbReference type="SAM" id="MobiDB-lite"/>
    </source>
</evidence>
<feature type="coiled-coil region" evidence="18">
    <location>
        <begin position="557"/>
        <end position="584"/>
    </location>
</feature>
<dbReference type="InterPro" id="IPR036961">
    <property type="entry name" value="Kinesin_motor_dom_sf"/>
</dbReference>
<dbReference type="GO" id="GO:0007018">
    <property type="term" value="P:microtubule-based movement"/>
    <property type="evidence" value="ECO:0007669"/>
    <property type="project" value="InterPro"/>
</dbReference>
<evidence type="ECO:0000256" key="8">
    <source>
        <dbReference type="ARBA" id="ARBA00022840"/>
    </source>
</evidence>